<name>A0A518GUV9_9BACT</name>
<reference evidence="1 2" key="1">
    <citation type="submission" date="2019-02" db="EMBL/GenBank/DDBJ databases">
        <title>Deep-cultivation of Planctomycetes and their phenomic and genomic characterization uncovers novel biology.</title>
        <authorList>
            <person name="Wiegand S."/>
            <person name="Jogler M."/>
            <person name="Boedeker C."/>
            <person name="Pinto D."/>
            <person name="Vollmers J."/>
            <person name="Rivas-Marin E."/>
            <person name="Kohn T."/>
            <person name="Peeters S.H."/>
            <person name="Heuer A."/>
            <person name="Rast P."/>
            <person name="Oberbeckmann S."/>
            <person name="Bunk B."/>
            <person name="Jeske O."/>
            <person name="Meyerdierks A."/>
            <person name="Storesund J.E."/>
            <person name="Kallscheuer N."/>
            <person name="Luecker S."/>
            <person name="Lage O.M."/>
            <person name="Pohl T."/>
            <person name="Merkel B.J."/>
            <person name="Hornburger P."/>
            <person name="Mueller R.-W."/>
            <person name="Bruemmer F."/>
            <person name="Labrenz M."/>
            <person name="Spormann A.M."/>
            <person name="Op den Camp H."/>
            <person name="Overmann J."/>
            <person name="Amann R."/>
            <person name="Jetten M.S.M."/>
            <person name="Mascher T."/>
            <person name="Medema M.H."/>
            <person name="Devos D.P."/>
            <person name="Kaster A.-K."/>
            <person name="Ovreas L."/>
            <person name="Rohde M."/>
            <person name="Galperin M.Y."/>
            <person name="Jogler C."/>
        </authorList>
    </citation>
    <scope>NUCLEOTIDE SEQUENCE [LARGE SCALE GENOMIC DNA]</scope>
    <source>
        <strain evidence="1 2">ElP</strain>
    </source>
</reference>
<accession>A0A518GUV9</accession>
<organism evidence="1 2">
    <name type="scientific">Tautonia plasticadhaerens</name>
    <dbReference type="NCBI Taxonomy" id="2527974"/>
    <lineage>
        <taxon>Bacteria</taxon>
        <taxon>Pseudomonadati</taxon>
        <taxon>Planctomycetota</taxon>
        <taxon>Planctomycetia</taxon>
        <taxon>Isosphaerales</taxon>
        <taxon>Isosphaeraceae</taxon>
        <taxon>Tautonia</taxon>
    </lineage>
</organism>
<dbReference type="SUPFAM" id="SSF52540">
    <property type="entry name" value="P-loop containing nucleoside triphosphate hydrolases"/>
    <property type="match status" value="1"/>
</dbReference>
<protein>
    <submittedName>
        <fullName evidence="1">Uncharacterized protein</fullName>
    </submittedName>
</protein>
<dbReference type="Gene3D" id="3.40.50.300">
    <property type="entry name" value="P-loop containing nucleotide triphosphate hydrolases"/>
    <property type="match status" value="1"/>
</dbReference>
<dbReference type="AlphaFoldDB" id="A0A518GUV9"/>
<evidence type="ECO:0000313" key="1">
    <source>
        <dbReference type="EMBL" id="QDV32369.1"/>
    </source>
</evidence>
<proteinExistence type="predicted"/>
<dbReference type="InterPro" id="IPR027417">
    <property type="entry name" value="P-loop_NTPase"/>
</dbReference>
<sequence length="409" mass="44944">MIRPFDAWTLRTLLAGGSIDGGQEAISSPFRLLAAHLDSLPSEGRQAAWNGFLCSRADAEELTIALSDVDPSSPSPEPDPAGRCANLADLRRLVASVGWHWGQWLAAGVLNGLAADPGTGKTVMATDLARRLWFRQPWPDGQENSFPEGTRTLWVPGDRHYAQLMELASSYGLPDEALLFNASPDDPTDGLDLDDPAELGKLADRIETESPGLVIVDTVGMSTGRNLCRPEDANAYFGPLMDIARETGAAFLLLTHLSKNGDALGRRFTGACRVVWKMTAPDPENQPDRRRVWVDKTFSINPPVLGMSFGDADCSFDFSPPSEPEPVPRKRGPAPEKLEACKQWLVERLACPSPVNEVRRDSEKEKYSSGTLYDARDALGVEEYMVDRRKWWKLPGEMESDSSEVETAF</sequence>
<dbReference type="RefSeq" id="WP_197446625.1">
    <property type="nucleotide sequence ID" value="NZ_CP036426.1"/>
</dbReference>
<dbReference type="Proteomes" id="UP000317835">
    <property type="component" value="Chromosome"/>
</dbReference>
<dbReference type="KEGG" id="tpla:ElP_01970"/>
<gene>
    <name evidence="1" type="ORF">ElP_01970</name>
</gene>
<dbReference type="EMBL" id="CP036426">
    <property type="protein sequence ID" value="QDV32369.1"/>
    <property type="molecule type" value="Genomic_DNA"/>
</dbReference>
<dbReference type="Pfam" id="PF13481">
    <property type="entry name" value="AAA_25"/>
    <property type="match status" value="1"/>
</dbReference>
<evidence type="ECO:0000313" key="2">
    <source>
        <dbReference type="Proteomes" id="UP000317835"/>
    </source>
</evidence>
<keyword evidence="2" id="KW-1185">Reference proteome</keyword>